<dbReference type="RefSeq" id="XP_021874695.1">
    <property type="nucleotide sequence ID" value="XM_022017741.1"/>
</dbReference>
<dbReference type="AlphaFoldDB" id="A0A1Y1UUA1"/>
<dbReference type="STRING" id="4999.A0A1Y1UUA1"/>
<evidence type="ECO:0000256" key="2">
    <source>
        <dbReference type="SAM" id="SignalP"/>
    </source>
</evidence>
<keyword evidence="1" id="KW-1133">Transmembrane helix</keyword>
<dbReference type="GeneID" id="33559550"/>
<organism evidence="4 5">
    <name type="scientific">Kockovaella imperatae</name>
    <dbReference type="NCBI Taxonomy" id="4999"/>
    <lineage>
        <taxon>Eukaryota</taxon>
        <taxon>Fungi</taxon>
        <taxon>Dikarya</taxon>
        <taxon>Basidiomycota</taxon>
        <taxon>Agaricomycotina</taxon>
        <taxon>Tremellomycetes</taxon>
        <taxon>Tremellales</taxon>
        <taxon>Cuniculitremaceae</taxon>
        <taxon>Kockovaella</taxon>
    </lineage>
</organism>
<dbReference type="Proteomes" id="UP000193218">
    <property type="component" value="Unassembled WGS sequence"/>
</dbReference>
<dbReference type="PANTHER" id="PTHR10900">
    <property type="entry name" value="PERIOSTIN-RELATED"/>
    <property type="match status" value="1"/>
</dbReference>
<keyword evidence="5" id="KW-1185">Reference proteome</keyword>
<keyword evidence="1" id="KW-0472">Membrane</keyword>
<feature type="domain" description="FAS1" evidence="3">
    <location>
        <begin position="43"/>
        <end position="197"/>
    </location>
</feature>
<feature type="chain" id="PRO_5012056150" description="FAS1 domain-containing protein" evidence="2">
    <location>
        <begin position="21"/>
        <end position="411"/>
    </location>
</feature>
<feature type="transmembrane region" description="Helical" evidence="1">
    <location>
        <begin position="391"/>
        <end position="410"/>
    </location>
</feature>
<dbReference type="SUPFAM" id="SSF82153">
    <property type="entry name" value="FAS1 domain"/>
    <property type="match status" value="2"/>
</dbReference>
<dbReference type="PANTHER" id="PTHR10900:SF77">
    <property type="entry name" value="FI19380P1"/>
    <property type="match status" value="1"/>
</dbReference>
<protein>
    <recommendedName>
        <fullName evidence="3">FAS1 domain-containing protein</fullName>
    </recommendedName>
</protein>
<gene>
    <name evidence="4" type="ORF">BD324DRAFT_647916</name>
</gene>
<sequence length="411" mass="41523">MHVKLSTLAALALTAPFGYAQSSSASASGAASSGSASSSSSGYIQAVLGALQSANLTMLASAAEKIANSTDGMMLLSSLGNGNKTVFAPTNSAFSNVSSSVDLNNATLVTEILAYHILNNTWSGAAVATSPNHTIARTLLNMGMYALPGNKSAPLVLSKMSSNASDFMIVEPMMNVTAMGNGTTAANLKIYIIDEVLMLPLNVSGAAMEFVPSLAGVVEKAGLLEPLEMAEAITVFAPNDAAISAVMSQVGQLNSSMIQTVLANHVINGSIVYSPDLSSGNYTSAAGEPFKFMTNSSGTYVMSANSTAMIVQSDIILNNGVMHIIDGLLLNTMSDPSAAASAYSSGINNQMTMTEATGAMTAATSAAQTSGSGSSTSGAAFTRAQLVSQGGMGSILLGAIGAVVGGAWLLM</sequence>
<evidence type="ECO:0000256" key="1">
    <source>
        <dbReference type="SAM" id="Phobius"/>
    </source>
</evidence>
<dbReference type="Pfam" id="PF02469">
    <property type="entry name" value="Fasciclin"/>
    <property type="match status" value="2"/>
</dbReference>
<dbReference type="PROSITE" id="PS50213">
    <property type="entry name" value="FAS1"/>
    <property type="match status" value="2"/>
</dbReference>
<keyword evidence="2" id="KW-0732">Signal</keyword>
<feature type="domain" description="FAS1" evidence="3">
    <location>
        <begin position="194"/>
        <end position="329"/>
    </location>
</feature>
<dbReference type="SMART" id="SM00554">
    <property type="entry name" value="FAS1"/>
    <property type="match status" value="2"/>
</dbReference>
<comment type="caution">
    <text evidence="4">The sequence shown here is derived from an EMBL/GenBank/DDBJ whole genome shotgun (WGS) entry which is preliminary data.</text>
</comment>
<evidence type="ECO:0000259" key="3">
    <source>
        <dbReference type="PROSITE" id="PS50213"/>
    </source>
</evidence>
<dbReference type="OrthoDB" id="286301at2759"/>
<evidence type="ECO:0000313" key="5">
    <source>
        <dbReference type="Proteomes" id="UP000193218"/>
    </source>
</evidence>
<evidence type="ECO:0000313" key="4">
    <source>
        <dbReference type="EMBL" id="ORX41016.1"/>
    </source>
</evidence>
<dbReference type="Gene3D" id="2.30.180.10">
    <property type="entry name" value="FAS1 domain"/>
    <property type="match status" value="2"/>
</dbReference>
<proteinExistence type="predicted"/>
<dbReference type="InterPro" id="IPR000782">
    <property type="entry name" value="FAS1_domain"/>
</dbReference>
<name>A0A1Y1UUA1_9TREE</name>
<dbReference type="InterPro" id="IPR050904">
    <property type="entry name" value="Adhesion/Biosynth-related"/>
</dbReference>
<reference evidence="4 5" key="1">
    <citation type="submission" date="2017-03" db="EMBL/GenBank/DDBJ databases">
        <title>Widespread Adenine N6-methylation of Active Genes in Fungi.</title>
        <authorList>
            <consortium name="DOE Joint Genome Institute"/>
            <person name="Mondo S.J."/>
            <person name="Dannebaum R.O."/>
            <person name="Kuo R.C."/>
            <person name="Louie K.B."/>
            <person name="Bewick A.J."/>
            <person name="Labutti K."/>
            <person name="Haridas S."/>
            <person name="Kuo A."/>
            <person name="Salamov A."/>
            <person name="Ahrendt S.R."/>
            <person name="Lau R."/>
            <person name="Bowen B.P."/>
            <person name="Lipzen A."/>
            <person name="Sullivan W."/>
            <person name="Andreopoulos W.B."/>
            <person name="Clum A."/>
            <person name="Lindquist E."/>
            <person name="Daum C."/>
            <person name="Northen T.R."/>
            <person name="Ramamoorthy G."/>
            <person name="Schmitz R.J."/>
            <person name="Gryganskyi A."/>
            <person name="Culley D."/>
            <person name="Magnuson J."/>
            <person name="James T.Y."/>
            <person name="O'Malley M.A."/>
            <person name="Stajich J.E."/>
            <person name="Spatafora J.W."/>
            <person name="Visel A."/>
            <person name="Grigoriev I.V."/>
        </authorList>
    </citation>
    <scope>NUCLEOTIDE SEQUENCE [LARGE SCALE GENOMIC DNA]</scope>
    <source>
        <strain evidence="4 5">NRRL Y-17943</strain>
    </source>
</reference>
<dbReference type="GO" id="GO:0005615">
    <property type="term" value="C:extracellular space"/>
    <property type="evidence" value="ECO:0007669"/>
    <property type="project" value="TreeGrafter"/>
</dbReference>
<feature type="signal peptide" evidence="2">
    <location>
        <begin position="1"/>
        <end position="20"/>
    </location>
</feature>
<keyword evidence="1" id="KW-0812">Transmembrane</keyword>
<accession>A0A1Y1UUA1</accession>
<dbReference type="InterPro" id="IPR036378">
    <property type="entry name" value="FAS1_dom_sf"/>
</dbReference>
<dbReference type="EMBL" id="NBSH01000001">
    <property type="protein sequence ID" value="ORX41016.1"/>
    <property type="molecule type" value="Genomic_DNA"/>
</dbReference>
<dbReference type="InParanoid" id="A0A1Y1UUA1"/>